<organism evidence="7 8">
    <name type="scientific">Cucumis melo var. makuwa</name>
    <name type="common">Oriental melon</name>
    <dbReference type="NCBI Taxonomy" id="1194695"/>
    <lineage>
        <taxon>Eukaryota</taxon>
        <taxon>Viridiplantae</taxon>
        <taxon>Streptophyta</taxon>
        <taxon>Embryophyta</taxon>
        <taxon>Tracheophyta</taxon>
        <taxon>Spermatophyta</taxon>
        <taxon>Magnoliopsida</taxon>
        <taxon>eudicotyledons</taxon>
        <taxon>Gunneridae</taxon>
        <taxon>Pentapetalae</taxon>
        <taxon>rosids</taxon>
        <taxon>fabids</taxon>
        <taxon>Cucurbitales</taxon>
        <taxon>Cucurbitaceae</taxon>
        <taxon>Benincaseae</taxon>
        <taxon>Cucumis</taxon>
    </lineage>
</organism>
<dbReference type="InterPro" id="IPR039537">
    <property type="entry name" value="Retrotran_Ty1/copia-like"/>
</dbReference>
<dbReference type="Gene3D" id="4.10.60.10">
    <property type="entry name" value="Zinc finger, CCHC-type"/>
    <property type="match status" value="1"/>
</dbReference>
<dbReference type="InterPro" id="IPR036397">
    <property type="entry name" value="RNaseH_sf"/>
</dbReference>
<keyword evidence="3" id="KW-0862">Zinc</keyword>
<evidence type="ECO:0000259" key="6">
    <source>
        <dbReference type="PROSITE" id="PS50994"/>
    </source>
</evidence>
<evidence type="ECO:0000256" key="1">
    <source>
        <dbReference type="ARBA" id="ARBA00022723"/>
    </source>
</evidence>
<dbReference type="InterPro" id="IPR012337">
    <property type="entry name" value="RNaseH-like_sf"/>
</dbReference>
<evidence type="ECO:0000256" key="3">
    <source>
        <dbReference type="PROSITE-ProRule" id="PRU00047"/>
    </source>
</evidence>
<gene>
    <name evidence="7" type="ORF">E6C27_scaffold38G001370</name>
</gene>
<reference evidence="7 8" key="1">
    <citation type="submission" date="2019-08" db="EMBL/GenBank/DDBJ databases">
        <title>Draft genome sequences of two oriental melons (Cucumis melo L. var makuwa).</title>
        <authorList>
            <person name="Kwon S.-Y."/>
        </authorList>
    </citation>
    <scope>NUCLEOTIDE SEQUENCE [LARGE SCALE GENOMIC DNA]</scope>
    <source>
        <strain evidence="8">cv. SW 3</strain>
        <tissue evidence="7">Leaf</tissue>
    </source>
</reference>
<dbReference type="InterPro" id="IPR001584">
    <property type="entry name" value="Integrase_cat-core"/>
</dbReference>
<proteinExistence type="predicted"/>
<sequence length="1054" mass="119576">MTSATLNMLAADKLNGNNYASWKNTTNTVLIIDDLRFVLVEECPQVPAANATRTVREPYERWAKANEKARAYILASLSEVLAKKHESMLTAREIMDSLQEMFGQASYQIKHDALKYIYNARMNKEASVREHVLYMMVHFNVEKMNGAVIDEASQVSFILESLPESLLQFRSNAVMNKIAYTLTTLLSELQTFESLMKIKGQKGETNVATSTRKFHKGSTSGTKSMPSSSGNKKWKKKKGGQGNKANLTAAKTNKKAKAAKGICFHCNQEGHWKRNCPKYLAEKNKAKQGKITRRPFTGKGHRAKEPLELVHSDLCGPMNVKARGEFEYFITFTDDYSRYGYVYLMQHKSEALEKFKEYKAEVENTLSKTIKTFRSDRGGEYMDLKFQNYLMECGIVSQLSSPGTPQQNGVPERRNRTLLDMVRVSETPLKLWNGRKGYPKGTRGGYFYDPKDNKVFVSTNATFLEEDHIREHKPRNQPDEGKLIGCKWIYKRKRGADGKVQTFKARLVAKGYTQVEGVDYEETFSPVAMLKSIRILLSIAAYFDYEIWQMDVKTAFLNGNLEETIYMQQPEGFIILGQEQKVCKLNRSIYGLKQASRSWNIRFDTAIKSYGFDQIVDEPCVYKRIINNSIAFLVLYVDDILLIGNDGGLLTDIKQWLVTQFQMKGLGEAQFVLDIQIIRDRMELLCLRNSVLRHQDVEEMRHIPYASAVGSLMYAMLCTRPDICYAVGIISRYQSNPGLAYWTAIKTILKYLRRTRDYMLVYGSKDLILTRYTDSDFQTDRDSRKSTSGSVFTLNGGAVVWRSIKQGCIVDSIMEAEYVAASEAAKEAVWLRKFLIDLEVVLNLSKPITLYCDNSGAVANSKEPRSHKREKHIECKYHLIREIVHRGDVIVTQIASTHNVADLFTKPLMAKSTQYAYHFGDSSDWGAGNTATKEGIHSFAIDRNSNSGQKRNWGWARHETPTVGRMKTVRGRTIGGRLGWADGRMTVGGRLNWALRTSTVGGRQIMDEEKSGLECGTPIGGEKQIRSEVRESDVEDGRRQATAQMKGVEKLGML</sequence>
<evidence type="ECO:0000313" key="8">
    <source>
        <dbReference type="Proteomes" id="UP000321393"/>
    </source>
</evidence>
<dbReference type="GO" id="GO:0016787">
    <property type="term" value="F:hydrolase activity"/>
    <property type="evidence" value="ECO:0007669"/>
    <property type="project" value="UniProtKB-KW"/>
</dbReference>
<dbReference type="InterPro" id="IPR043502">
    <property type="entry name" value="DNA/RNA_pol_sf"/>
</dbReference>
<dbReference type="GO" id="GO:0008270">
    <property type="term" value="F:zinc ion binding"/>
    <property type="evidence" value="ECO:0007669"/>
    <property type="project" value="UniProtKB-KW"/>
</dbReference>
<evidence type="ECO:0000256" key="2">
    <source>
        <dbReference type="ARBA" id="ARBA00022801"/>
    </source>
</evidence>
<dbReference type="OrthoDB" id="418757at2759"/>
<feature type="region of interest" description="Disordered" evidence="4">
    <location>
        <begin position="204"/>
        <end position="247"/>
    </location>
</feature>
<keyword evidence="1" id="KW-0479">Metal-binding</keyword>
<comment type="caution">
    <text evidence="7">The sequence shown here is derived from an EMBL/GenBank/DDBJ whole genome shotgun (WGS) entry which is preliminary data.</text>
</comment>
<dbReference type="SUPFAM" id="SSF56672">
    <property type="entry name" value="DNA/RNA polymerases"/>
    <property type="match status" value="1"/>
</dbReference>
<dbReference type="InterPro" id="IPR013103">
    <property type="entry name" value="RVT_2"/>
</dbReference>
<dbReference type="GO" id="GO:0003676">
    <property type="term" value="F:nucleic acid binding"/>
    <property type="evidence" value="ECO:0007669"/>
    <property type="project" value="InterPro"/>
</dbReference>
<dbReference type="InterPro" id="IPR001878">
    <property type="entry name" value="Znf_CCHC"/>
</dbReference>
<dbReference type="PANTHER" id="PTHR42648:SF27">
    <property type="entry name" value="RNA-DIRECTED DNA POLYMERASE"/>
    <property type="match status" value="1"/>
</dbReference>
<dbReference type="SMART" id="SM00343">
    <property type="entry name" value="ZnF_C2HC"/>
    <property type="match status" value="1"/>
</dbReference>
<evidence type="ECO:0000259" key="5">
    <source>
        <dbReference type="PROSITE" id="PS50158"/>
    </source>
</evidence>
<dbReference type="SUPFAM" id="SSF57756">
    <property type="entry name" value="Retrovirus zinc finger-like domains"/>
    <property type="match status" value="1"/>
</dbReference>
<dbReference type="SUPFAM" id="SSF53098">
    <property type="entry name" value="Ribonuclease H-like"/>
    <property type="match status" value="1"/>
</dbReference>
<name>A0A5A7VI97_CUCMM</name>
<keyword evidence="3" id="KW-0863">Zinc-finger</keyword>
<evidence type="ECO:0000256" key="4">
    <source>
        <dbReference type="SAM" id="MobiDB-lite"/>
    </source>
</evidence>
<dbReference type="InterPro" id="IPR036875">
    <property type="entry name" value="Znf_CCHC_sf"/>
</dbReference>
<feature type="compositionally biased region" description="Basic and acidic residues" evidence="4">
    <location>
        <begin position="1023"/>
        <end position="1039"/>
    </location>
</feature>
<feature type="region of interest" description="Disordered" evidence="4">
    <location>
        <begin position="1017"/>
        <end position="1054"/>
    </location>
</feature>
<dbReference type="CDD" id="cd09272">
    <property type="entry name" value="RNase_HI_RT_Ty1"/>
    <property type="match status" value="1"/>
</dbReference>
<evidence type="ECO:0000313" key="7">
    <source>
        <dbReference type="EMBL" id="KAA0067084.1"/>
    </source>
</evidence>
<dbReference type="PROSITE" id="PS50158">
    <property type="entry name" value="ZF_CCHC"/>
    <property type="match status" value="1"/>
</dbReference>
<protein>
    <submittedName>
        <fullName evidence="7">Gag/pol protein</fullName>
    </submittedName>
</protein>
<accession>A0A5A7VI97</accession>
<dbReference type="Pfam" id="PF00098">
    <property type="entry name" value="zf-CCHC"/>
    <property type="match status" value="1"/>
</dbReference>
<dbReference type="EMBL" id="SSTE01000699">
    <property type="protein sequence ID" value="KAA0067084.1"/>
    <property type="molecule type" value="Genomic_DNA"/>
</dbReference>
<feature type="compositionally biased region" description="Low complexity" evidence="4">
    <location>
        <begin position="217"/>
        <end position="231"/>
    </location>
</feature>
<dbReference type="PROSITE" id="PS50994">
    <property type="entry name" value="INTEGRASE"/>
    <property type="match status" value="1"/>
</dbReference>
<dbReference type="Proteomes" id="UP000321393">
    <property type="component" value="Unassembled WGS sequence"/>
</dbReference>
<dbReference type="Gene3D" id="3.30.420.10">
    <property type="entry name" value="Ribonuclease H-like superfamily/Ribonuclease H"/>
    <property type="match status" value="1"/>
</dbReference>
<keyword evidence="2" id="KW-0378">Hydrolase</keyword>
<dbReference type="Pfam" id="PF14223">
    <property type="entry name" value="Retrotran_gag_2"/>
    <property type="match status" value="1"/>
</dbReference>
<dbReference type="GO" id="GO:0015074">
    <property type="term" value="P:DNA integration"/>
    <property type="evidence" value="ECO:0007669"/>
    <property type="project" value="InterPro"/>
</dbReference>
<dbReference type="PANTHER" id="PTHR42648">
    <property type="entry name" value="TRANSPOSASE, PUTATIVE-RELATED"/>
    <property type="match status" value="1"/>
</dbReference>
<dbReference type="Pfam" id="PF00665">
    <property type="entry name" value="rve"/>
    <property type="match status" value="1"/>
</dbReference>
<feature type="domain" description="CCHC-type" evidence="5">
    <location>
        <begin position="263"/>
        <end position="278"/>
    </location>
</feature>
<dbReference type="Pfam" id="PF07727">
    <property type="entry name" value="RVT_2"/>
    <property type="match status" value="1"/>
</dbReference>
<dbReference type="AlphaFoldDB" id="A0A5A7VI97"/>
<feature type="domain" description="Integrase catalytic" evidence="6">
    <location>
        <begin position="302"/>
        <end position="423"/>
    </location>
</feature>